<evidence type="ECO:0000313" key="2">
    <source>
        <dbReference type="EnsemblPlants" id="AET2Gv20542100.62"/>
    </source>
</evidence>
<accession>A0A453BKD1</accession>
<evidence type="ECO:0000313" key="3">
    <source>
        <dbReference type="Proteomes" id="UP000015105"/>
    </source>
</evidence>
<reference evidence="3" key="2">
    <citation type="journal article" date="2017" name="Nat. Plants">
        <title>The Aegilops tauschii genome reveals multiple impacts of transposons.</title>
        <authorList>
            <person name="Zhao G."/>
            <person name="Zou C."/>
            <person name="Li K."/>
            <person name="Wang K."/>
            <person name="Li T."/>
            <person name="Gao L."/>
            <person name="Zhang X."/>
            <person name="Wang H."/>
            <person name="Yang Z."/>
            <person name="Liu X."/>
            <person name="Jiang W."/>
            <person name="Mao L."/>
            <person name="Kong X."/>
            <person name="Jiao Y."/>
            <person name="Jia J."/>
        </authorList>
    </citation>
    <scope>NUCLEOTIDE SEQUENCE [LARGE SCALE GENOMIC DNA]</scope>
    <source>
        <strain evidence="3">cv. AL8/78</strain>
    </source>
</reference>
<proteinExistence type="predicted"/>
<evidence type="ECO:0000256" key="1">
    <source>
        <dbReference type="SAM" id="MobiDB-lite"/>
    </source>
</evidence>
<reference evidence="2" key="5">
    <citation type="journal article" date="2021" name="G3 (Bethesda)">
        <title>Aegilops tauschii genome assembly Aet v5.0 features greater sequence contiguity and improved annotation.</title>
        <authorList>
            <person name="Wang L."/>
            <person name="Zhu T."/>
            <person name="Rodriguez J.C."/>
            <person name="Deal K.R."/>
            <person name="Dubcovsky J."/>
            <person name="McGuire P.E."/>
            <person name="Lux T."/>
            <person name="Spannagl M."/>
            <person name="Mayer K.F.X."/>
            <person name="Baldrich P."/>
            <person name="Meyers B.C."/>
            <person name="Huo N."/>
            <person name="Gu Y.Q."/>
            <person name="Zhou H."/>
            <person name="Devos K.M."/>
            <person name="Bennetzen J.L."/>
            <person name="Unver T."/>
            <person name="Budak H."/>
            <person name="Gulick P.J."/>
            <person name="Galiba G."/>
            <person name="Kalapos B."/>
            <person name="Nelson D.R."/>
            <person name="Li P."/>
            <person name="You F.M."/>
            <person name="Luo M.C."/>
            <person name="Dvorak J."/>
        </authorList>
    </citation>
    <scope>NUCLEOTIDE SEQUENCE [LARGE SCALE GENOMIC DNA]</scope>
    <source>
        <strain evidence="2">cv. AL8/78</strain>
    </source>
</reference>
<keyword evidence="3" id="KW-1185">Reference proteome</keyword>
<organism evidence="2 3">
    <name type="scientific">Aegilops tauschii subsp. strangulata</name>
    <name type="common">Goatgrass</name>
    <dbReference type="NCBI Taxonomy" id="200361"/>
    <lineage>
        <taxon>Eukaryota</taxon>
        <taxon>Viridiplantae</taxon>
        <taxon>Streptophyta</taxon>
        <taxon>Embryophyta</taxon>
        <taxon>Tracheophyta</taxon>
        <taxon>Spermatophyta</taxon>
        <taxon>Magnoliopsida</taxon>
        <taxon>Liliopsida</taxon>
        <taxon>Poales</taxon>
        <taxon>Poaceae</taxon>
        <taxon>BOP clade</taxon>
        <taxon>Pooideae</taxon>
        <taxon>Triticodae</taxon>
        <taxon>Triticeae</taxon>
        <taxon>Triticinae</taxon>
        <taxon>Aegilops</taxon>
    </lineage>
</organism>
<reference evidence="3" key="1">
    <citation type="journal article" date="2014" name="Science">
        <title>Ancient hybridizations among the ancestral genomes of bread wheat.</title>
        <authorList>
            <consortium name="International Wheat Genome Sequencing Consortium,"/>
            <person name="Marcussen T."/>
            <person name="Sandve S.R."/>
            <person name="Heier L."/>
            <person name="Spannagl M."/>
            <person name="Pfeifer M."/>
            <person name="Jakobsen K.S."/>
            <person name="Wulff B.B."/>
            <person name="Steuernagel B."/>
            <person name="Mayer K.F."/>
            <person name="Olsen O.A."/>
        </authorList>
    </citation>
    <scope>NUCLEOTIDE SEQUENCE [LARGE SCALE GENOMIC DNA]</scope>
    <source>
        <strain evidence="3">cv. AL8/78</strain>
    </source>
</reference>
<feature type="region of interest" description="Disordered" evidence="1">
    <location>
        <begin position="36"/>
        <end position="70"/>
    </location>
</feature>
<name>A0A453BKD1_AEGTS</name>
<reference evidence="2" key="3">
    <citation type="journal article" date="2017" name="Nature">
        <title>Genome sequence of the progenitor of the wheat D genome Aegilops tauschii.</title>
        <authorList>
            <person name="Luo M.C."/>
            <person name="Gu Y.Q."/>
            <person name="Puiu D."/>
            <person name="Wang H."/>
            <person name="Twardziok S.O."/>
            <person name="Deal K.R."/>
            <person name="Huo N."/>
            <person name="Zhu T."/>
            <person name="Wang L."/>
            <person name="Wang Y."/>
            <person name="McGuire P.E."/>
            <person name="Liu S."/>
            <person name="Long H."/>
            <person name="Ramasamy R.K."/>
            <person name="Rodriguez J.C."/>
            <person name="Van S.L."/>
            <person name="Yuan L."/>
            <person name="Wang Z."/>
            <person name="Xia Z."/>
            <person name="Xiao L."/>
            <person name="Anderson O.D."/>
            <person name="Ouyang S."/>
            <person name="Liang Y."/>
            <person name="Zimin A.V."/>
            <person name="Pertea G."/>
            <person name="Qi P."/>
            <person name="Bennetzen J.L."/>
            <person name="Dai X."/>
            <person name="Dawson M.W."/>
            <person name="Muller H.G."/>
            <person name="Kugler K."/>
            <person name="Rivarola-Duarte L."/>
            <person name="Spannagl M."/>
            <person name="Mayer K.F.X."/>
            <person name="Lu F.H."/>
            <person name="Bevan M.W."/>
            <person name="Leroy P."/>
            <person name="Li P."/>
            <person name="You F.M."/>
            <person name="Sun Q."/>
            <person name="Liu Z."/>
            <person name="Lyons E."/>
            <person name="Wicker T."/>
            <person name="Salzberg S.L."/>
            <person name="Devos K.M."/>
            <person name="Dvorak J."/>
        </authorList>
    </citation>
    <scope>NUCLEOTIDE SEQUENCE [LARGE SCALE GENOMIC DNA]</scope>
    <source>
        <strain evidence="2">cv. AL8/78</strain>
    </source>
</reference>
<protein>
    <recommendedName>
        <fullName evidence="4">HAUS augmin-like complex subunit 3 N-terminal domain-containing protein</fullName>
    </recommendedName>
</protein>
<reference evidence="2" key="4">
    <citation type="submission" date="2019-03" db="UniProtKB">
        <authorList>
            <consortium name="EnsemblPlants"/>
        </authorList>
    </citation>
    <scope>IDENTIFICATION</scope>
</reference>
<dbReference type="EnsemblPlants" id="AET2Gv20542100.62">
    <property type="protein sequence ID" value="AET2Gv20542100.62"/>
    <property type="gene ID" value="AET2Gv20542100"/>
</dbReference>
<dbReference type="Gramene" id="AET2Gv20542100.62">
    <property type="protein sequence ID" value="AET2Gv20542100.62"/>
    <property type="gene ID" value="AET2Gv20542100"/>
</dbReference>
<dbReference type="Proteomes" id="UP000015105">
    <property type="component" value="Chromosome 2D"/>
</dbReference>
<evidence type="ECO:0008006" key="4">
    <source>
        <dbReference type="Google" id="ProtNLM"/>
    </source>
</evidence>
<dbReference type="AlphaFoldDB" id="A0A453BKD1"/>
<sequence>MSAKQLCDALAAAGFDSGDPLDPESLDWAFSSKETTPAACSRGSPPAYAAPTSSPPPTSNCTYRSVPRTL</sequence>